<dbReference type="AlphaFoldDB" id="V5LVJ1"/>
<dbReference type="Proteomes" id="UP000015500">
    <property type="component" value="Chromosome"/>
</dbReference>
<sequence>MFPVFESESVKLEFIGATAEEKTMINMPNKKKMPPLILPPNRPLNIFFPPPSHFF</sequence>
<name>V5LVJ1_GEOG3</name>
<evidence type="ECO:0000313" key="2">
    <source>
        <dbReference type="Proteomes" id="UP000015500"/>
    </source>
</evidence>
<protein>
    <submittedName>
        <fullName evidence="1">Uncharacterized protein</fullName>
    </submittedName>
</protein>
<gene>
    <name evidence="1" type="ORF">M493_02477</name>
</gene>
<proteinExistence type="predicted"/>
<dbReference type="EMBL" id="CP006254">
    <property type="protein sequence ID" value="AHA58117.1"/>
    <property type="molecule type" value="Genomic_DNA"/>
</dbReference>
<keyword evidence="2" id="KW-1185">Reference proteome</keyword>
<accession>V5LVJ1</accession>
<reference evidence="1 2" key="1">
    <citation type="journal article" date="2014" name="Genome Announc.">
        <title>Complete Genome Sequence of the Thermophilic Polychlorinated Biphenyl Degrader Geobacillus sp. Strain JF8 (NBRC 109937).</title>
        <authorList>
            <person name="Shintani M."/>
            <person name="Ohtsubo Y."/>
            <person name="Fukuda K."/>
            <person name="Hosoyama A."/>
            <person name="Ohji S."/>
            <person name="Yamazoe A."/>
            <person name="Fujita N."/>
            <person name="Nagata Y."/>
            <person name="Tsuda M."/>
            <person name="Hatta T."/>
            <person name="Kimbara K."/>
        </authorList>
    </citation>
    <scope>NUCLEOTIDE SEQUENCE [LARGE SCALE GENOMIC DNA]</scope>
    <source>
        <strain evidence="1 2">JF8</strain>
    </source>
</reference>
<organism evidence="1 2">
    <name type="scientific">Geobacillus genomosp. 3</name>
    <dbReference type="NCBI Taxonomy" id="1921421"/>
    <lineage>
        <taxon>Bacteria</taxon>
        <taxon>Bacillati</taxon>
        <taxon>Bacillota</taxon>
        <taxon>Bacilli</taxon>
        <taxon>Bacillales</taxon>
        <taxon>Anoxybacillaceae</taxon>
        <taxon>Geobacillus</taxon>
    </lineage>
</organism>
<dbReference type="STRING" id="1921421.M493_02477"/>
<dbReference type="KEGG" id="gjf:M493_02477"/>
<evidence type="ECO:0000313" key="1">
    <source>
        <dbReference type="EMBL" id="AHA58117.1"/>
    </source>
</evidence>
<dbReference type="HOGENOM" id="CLU_3025809_0_0_9"/>